<dbReference type="Gene3D" id="3.40.50.2060">
    <property type="match status" value="1"/>
</dbReference>
<dbReference type="Gene3D" id="3.40.50.1910">
    <property type="match status" value="1"/>
</dbReference>
<evidence type="ECO:0000313" key="3">
    <source>
        <dbReference type="Proteomes" id="UP000236319"/>
    </source>
</evidence>
<protein>
    <submittedName>
        <fullName evidence="2">Syntaxin binding protein</fullName>
    </submittedName>
</protein>
<dbReference type="RefSeq" id="XP_028867551.1">
    <property type="nucleotide sequence ID" value="XM_029011718.1"/>
</dbReference>
<dbReference type="Gene3D" id="3.90.830.10">
    <property type="entry name" value="Syntaxin Binding Protein 1, Chain A, domain 2"/>
    <property type="match status" value="1"/>
</dbReference>
<keyword evidence="3" id="KW-1185">Reference proteome</keyword>
<gene>
    <name evidence="2" type="ORF">BOVATA_028010</name>
</gene>
<dbReference type="GeneID" id="39875078"/>
<dbReference type="SUPFAM" id="SSF56815">
    <property type="entry name" value="Sec1/munc18-like (SM) proteins"/>
    <property type="match status" value="1"/>
</dbReference>
<dbReference type="OrthoDB" id="2228at2759"/>
<dbReference type="Gene3D" id="1.25.40.60">
    <property type="match status" value="1"/>
</dbReference>
<name>A0A2H6KE82_9APIC</name>
<accession>A0A2H6KE82</accession>
<dbReference type="InterPro" id="IPR043127">
    <property type="entry name" value="Sec-1-like_dom3a"/>
</dbReference>
<proteinExistence type="inferred from homology"/>
<dbReference type="InterPro" id="IPR027482">
    <property type="entry name" value="Sec1-like_dom2"/>
</dbReference>
<comment type="caution">
    <text evidence="2">The sequence shown here is derived from an EMBL/GenBank/DDBJ whole genome shotgun (WGS) entry which is preliminary data.</text>
</comment>
<dbReference type="EMBL" id="BDSA01000003">
    <property type="protein sequence ID" value="GBE61308.1"/>
    <property type="molecule type" value="Genomic_DNA"/>
</dbReference>
<comment type="similarity">
    <text evidence="1">Belongs to the STXBP/unc-18/SEC1 family.</text>
</comment>
<dbReference type="AlphaFoldDB" id="A0A2H6KE82"/>
<dbReference type="Pfam" id="PF00995">
    <property type="entry name" value="Sec1"/>
    <property type="match status" value="1"/>
</dbReference>
<dbReference type="InterPro" id="IPR043154">
    <property type="entry name" value="Sec-1-like_dom1"/>
</dbReference>
<dbReference type="GO" id="GO:0016192">
    <property type="term" value="P:vesicle-mediated transport"/>
    <property type="evidence" value="ECO:0007669"/>
    <property type="project" value="InterPro"/>
</dbReference>
<reference evidence="2 3" key="1">
    <citation type="journal article" date="2017" name="BMC Genomics">
        <title>Whole-genome assembly of Babesia ovata and comparative genomics between closely related pathogens.</title>
        <authorList>
            <person name="Yamagishi J."/>
            <person name="Asada M."/>
            <person name="Hakimi H."/>
            <person name="Tanaka T.Q."/>
            <person name="Sugimoto C."/>
            <person name="Kawazu S."/>
        </authorList>
    </citation>
    <scope>NUCLEOTIDE SEQUENCE [LARGE SCALE GENOMIC DNA]</scope>
    <source>
        <strain evidence="2 3">Miyake</strain>
    </source>
</reference>
<dbReference type="VEuPathDB" id="PiroplasmaDB:BOVATA_028010"/>
<organism evidence="2 3">
    <name type="scientific">Babesia ovata</name>
    <dbReference type="NCBI Taxonomy" id="189622"/>
    <lineage>
        <taxon>Eukaryota</taxon>
        <taxon>Sar</taxon>
        <taxon>Alveolata</taxon>
        <taxon>Apicomplexa</taxon>
        <taxon>Aconoidasida</taxon>
        <taxon>Piroplasmida</taxon>
        <taxon>Babesiidae</taxon>
        <taxon>Babesia</taxon>
    </lineage>
</organism>
<dbReference type="Proteomes" id="UP000236319">
    <property type="component" value="Unassembled WGS sequence"/>
</dbReference>
<dbReference type="InterPro" id="IPR001619">
    <property type="entry name" value="Sec1-like"/>
</dbReference>
<evidence type="ECO:0000256" key="1">
    <source>
        <dbReference type="ARBA" id="ARBA00009884"/>
    </source>
</evidence>
<evidence type="ECO:0000313" key="2">
    <source>
        <dbReference type="EMBL" id="GBE61308.1"/>
    </source>
</evidence>
<dbReference type="PANTHER" id="PTHR11679">
    <property type="entry name" value="VESICLE PROTEIN SORTING-ASSOCIATED"/>
    <property type="match status" value="1"/>
</dbReference>
<dbReference type="InterPro" id="IPR036045">
    <property type="entry name" value="Sec1-like_sf"/>
</dbReference>
<dbReference type="PIRSF" id="PIRSF005715">
    <property type="entry name" value="VPS45_Sec1"/>
    <property type="match status" value="1"/>
</dbReference>
<sequence length="594" mass="66733">MSLKAAAKERLLWAIRQVVVPFGRVVLLVDQRSLRVVSACCTVSELLDEGVDLVELITKRRQPMKNRVAVYLLSEDIGSVDYFLDDFEEGSEIYKSAFLVFNCHLEDDRALRKIAEEVDTERVLGCVELHLNFIAYEERIFHGNMGFTLLNLYPTHIGSIAKSIASRLASLCSVLGSMPQIRYHAVASGLPQLVAKATSELIMATAGEVTRKPGDVLLVLDRSIDPVPLHIHEYTYQAFVYDVLRIPCCSDPVEQRKDDIWEFDYVATSGKREKRGVMLSGQTDVLWKRFKHLHIQKVNEVVSEEIEKFAGEAANGTLHNAKGTHEVLKAVRELPKTRYLVEKYYAHITLTERSFEQLEAKKLVKVGELEQDLATNVDHHGNKLSHSKALQQLNTFLEDVGIDDETKIRLILLYVSVYRNVTQTHISELLRTAHLSNLDATVVEKFVELGIASVFTPSGAAVSPRSAGSNKISHRLHDKCDAHTYYKKHGNGGEYELSRYQPDIMHVIGRVISGTLEDEKFPSVQTEAANKQQDPRGGRIMVYIIGGITFSEMRTVHDMAEKMQADVYLGGDSILVPSDVLENMKHAFSAVEKT</sequence>